<dbReference type="InterPro" id="IPR000551">
    <property type="entry name" value="MerR-type_HTH_dom"/>
</dbReference>
<dbReference type="PANTHER" id="PTHR30204">
    <property type="entry name" value="REDOX-CYCLING DRUG-SENSING TRANSCRIPTIONAL ACTIVATOR SOXR"/>
    <property type="match status" value="1"/>
</dbReference>
<dbReference type="Pfam" id="PF13411">
    <property type="entry name" value="MerR_1"/>
    <property type="match status" value="1"/>
</dbReference>
<dbReference type="SUPFAM" id="SSF46955">
    <property type="entry name" value="Putative DNA-binding domain"/>
    <property type="match status" value="1"/>
</dbReference>
<reference evidence="4 6" key="3">
    <citation type="submission" date="2018-06" db="EMBL/GenBank/DDBJ databases">
        <authorList>
            <consortium name="Pathogen Informatics"/>
            <person name="Doyle S."/>
        </authorList>
    </citation>
    <scope>NUCLEOTIDE SEQUENCE [LARGE SCALE GENOMIC DNA]</scope>
    <source>
        <strain evidence="4 6">NCTC2665</strain>
    </source>
</reference>
<dbReference type="PATRIC" id="fig|465515.4.peg.2210"/>
<dbReference type="eggNOG" id="COG0789">
    <property type="taxonomic scope" value="Bacteria"/>
</dbReference>
<dbReference type="GO" id="GO:0003677">
    <property type="term" value="F:DNA binding"/>
    <property type="evidence" value="ECO:0007669"/>
    <property type="project" value="UniProtKB-KW"/>
</dbReference>
<name>C5C7Q4_MICLC</name>
<evidence type="ECO:0000313" key="5">
    <source>
        <dbReference type="Proteomes" id="UP000000738"/>
    </source>
</evidence>
<feature type="domain" description="HTH merR-type" evidence="2">
    <location>
        <begin position="4"/>
        <end position="74"/>
    </location>
</feature>
<evidence type="ECO:0000256" key="1">
    <source>
        <dbReference type="ARBA" id="ARBA00023125"/>
    </source>
</evidence>
<sequence>MTTLMSIGEFALATGLSVKALRFYDDRGLLAPVDVDPHSGYRRYAPAQVRPAAQIRVLRTAGLTVEDVRAALDAPDRLPALLAESVETLRRRRDLEDRALALADAQLAADPDAVPAGREREAPATAWVGVATEIEVGPNLDADTANGEADEQFAALGRAVGEAGMRPSGPPWTAMRPGRGGGNAVELVLALPVEGALPSSFQVPGHRTVTGLLPRRVERYVEVLADADQPDLLEDAPGGPLPHPAMLDLLDAFDGGAEGELRQVLVDPAAGHVDIAVTVRKLDE</sequence>
<dbReference type="EnsemblBacteria" id="ACS31742">
    <property type="protein sequence ID" value="ACS31742"/>
    <property type="gene ID" value="Mlut_22770"/>
</dbReference>
<evidence type="ECO:0000313" key="3">
    <source>
        <dbReference type="EMBL" id="ACS31742.1"/>
    </source>
</evidence>
<dbReference type="PROSITE" id="PS00552">
    <property type="entry name" value="HTH_MERR_1"/>
    <property type="match status" value="1"/>
</dbReference>
<evidence type="ECO:0000313" key="6">
    <source>
        <dbReference type="Proteomes" id="UP000248985"/>
    </source>
</evidence>
<reference evidence="3" key="1">
    <citation type="submission" date="2009-05" db="EMBL/GenBank/DDBJ databases">
        <title>Complete sequence of Micrococcus luteus NCTC 2665.</title>
        <authorList>
            <consortium name="US DOE Joint Genome Institute"/>
            <person name="Lucas S."/>
            <person name="Copeland A."/>
            <person name="Lapidus A."/>
            <person name="Glavina del Rio T."/>
            <person name="Dalin E."/>
            <person name="Tice H."/>
            <person name="Bruce D."/>
            <person name="Goodwin L."/>
            <person name="Pitluck S."/>
            <person name="Lowry S."/>
            <person name="Larimer F."/>
            <person name="Land M."/>
            <person name="Hauser L."/>
            <person name="Kyrpides N."/>
            <person name="Lykidis A."/>
            <person name="Young M."/>
            <person name="Greenblatt C."/>
        </authorList>
    </citation>
    <scope>NUCLEOTIDE SEQUENCE</scope>
    <source>
        <strain evidence="3">NCTC 2665</strain>
    </source>
</reference>
<dbReference type="GO" id="GO:0003700">
    <property type="term" value="F:DNA-binding transcription factor activity"/>
    <property type="evidence" value="ECO:0007669"/>
    <property type="project" value="InterPro"/>
</dbReference>
<keyword evidence="1" id="KW-0238">DNA-binding</keyword>
<dbReference type="EMBL" id="LS483396">
    <property type="protein sequence ID" value="SQG48175.1"/>
    <property type="molecule type" value="Genomic_DNA"/>
</dbReference>
<dbReference type="InterPro" id="IPR009061">
    <property type="entry name" value="DNA-bd_dom_put_sf"/>
</dbReference>
<dbReference type="Gene3D" id="1.10.1660.10">
    <property type="match status" value="1"/>
</dbReference>
<evidence type="ECO:0000313" key="4">
    <source>
        <dbReference type="EMBL" id="SQG48175.1"/>
    </source>
</evidence>
<reference evidence="5" key="2">
    <citation type="journal article" date="2010" name="J. Bacteriol.">
        <title>Genome sequence of the Fleming strain of Micrococcus luteus, a simple free-living actinobacterium.</title>
        <authorList>
            <person name="Young M."/>
            <person name="Artsatbanov V."/>
            <person name="Beller H.R."/>
            <person name="Chandra G."/>
            <person name="Chater K.F."/>
            <person name="Dover L.G."/>
            <person name="Goh E.B."/>
            <person name="Kahan T."/>
            <person name="Kaprelyants A.S."/>
            <person name="Kyrpides N."/>
            <person name="Lapidus A."/>
            <person name="Lowry S.R."/>
            <person name="Lykidis A."/>
            <person name="Mahillon J."/>
            <person name="Markowitz V."/>
            <person name="Mavromatis K."/>
            <person name="Mukamolova G.V."/>
            <person name="Oren A."/>
            <person name="Rokem J.S."/>
            <person name="Smith M.C."/>
            <person name="Young D.I."/>
            <person name="Greenblatt C.L."/>
        </authorList>
    </citation>
    <scope>NUCLEOTIDE SEQUENCE [LARGE SCALE GENOMIC DNA]</scope>
    <source>
        <strain evidence="5">ATCC 4698 / DSM 20030 / JCM 1464 / NBRC 3333 / NCIMB 9278 / NCTC 2665 / VKM Ac-2230</strain>
    </source>
</reference>
<dbReference type="HOGENOM" id="CLU_065103_2_0_11"/>
<protein>
    <submittedName>
        <fullName evidence="4">Multidrug-efflux transporter 1 regulator</fullName>
    </submittedName>
    <submittedName>
        <fullName evidence="3">Predicted transcriptional regulator</fullName>
    </submittedName>
</protein>
<evidence type="ECO:0000259" key="2">
    <source>
        <dbReference type="PROSITE" id="PS50937"/>
    </source>
</evidence>
<organism evidence="3 5">
    <name type="scientific">Micrococcus luteus (strain ATCC 4698 / DSM 20030 / JCM 1464 / CCM 169 / CCUG 5858 / IAM 1056 / NBRC 3333 / NCIMB 9278 / NCTC 2665 / VKM Ac-2230)</name>
    <name type="common">Micrococcus lysodeikticus</name>
    <dbReference type="NCBI Taxonomy" id="465515"/>
    <lineage>
        <taxon>Bacteria</taxon>
        <taxon>Bacillati</taxon>
        <taxon>Actinomycetota</taxon>
        <taxon>Actinomycetes</taxon>
        <taxon>Micrococcales</taxon>
        <taxon>Micrococcaceae</taxon>
        <taxon>Micrococcus</taxon>
    </lineage>
</organism>
<dbReference type="PROSITE" id="PS50937">
    <property type="entry name" value="HTH_MERR_2"/>
    <property type="match status" value="1"/>
</dbReference>
<dbReference type="KEGG" id="mlu:Mlut_22770"/>
<dbReference type="GeneID" id="93344121"/>
<dbReference type="EMBL" id="CP001628">
    <property type="protein sequence ID" value="ACS31742.1"/>
    <property type="molecule type" value="Genomic_DNA"/>
</dbReference>
<proteinExistence type="predicted"/>
<keyword evidence="5" id="KW-1185">Reference proteome</keyword>
<dbReference type="PANTHER" id="PTHR30204:SF97">
    <property type="entry name" value="MERR FAMILY REGULATORY PROTEIN"/>
    <property type="match status" value="1"/>
</dbReference>
<dbReference type="RefSeq" id="WP_010079841.1">
    <property type="nucleotide sequence ID" value="NC_012803.1"/>
</dbReference>
<accession>C5C7Q4</accession>
<dbReference type="InterPro" id="IPR047057">
    <property type="entry name" value="MerR_fam"/>
</dbReference>
<dbReference type="Proteomes" id="UP000248985">
    <property type="component" value="Chromosome 1"/>
</dbReference>
<dbReference type="Proteomes" id="UP000000738">
    <property type="component" value="Chromosome"/>
</dbReference>
<dbReference type="SMART" id="SM00422">
    <property type="entry name" value="HTH_MERR"/>
    <property type="match status" value="1"/>
</dbReference>
<dbReference type="STRING" id="465515.Mlut_22770"/>
<gene>
    <name evidence="4" type="primary">bmrR</name>
    <name evidence="3" type="ordered locus">Mlut_22770</name>
    <name evidence="4" type="ORF">NCTC2665_00949</name>
</gene>
<dbReference type="AlphaFoldDB" id="C5C7Q4"/>